<evidence type="ECO:0000313" key="2">
    <source>
        <dbReference type="Proteomes" id="UP000517694"/>
    </source>
</evidence>
<proteinExistence type="predicted"/>
<dbReference type="RefSeq" id="WP_159672429.1">
    <property type="nucleotide sequence ID" value="NZ_JACMHY010000005.1"/>
</dbReference>
<dbReference type="EMBL" id="JACMHY010000005">
    <property type="protein sequence ID" value="MBC2866226.1"/>
    <property type="molecule type" value="Genomic_DNA"/>
</dbReference>
<dbReference type="Proteomes" id="UP000517694">
    <property type="component" value="Unassembled WGS sequence"/>
</dbReference>
<sequence length="128" mass="14043">MLTSSGSGTLSRHLPLLRADPRRGVYSTLTSYRLPSGTRVLLAAPVAGGPTDTWRGRRLPLTLGLYAAGRACAPQVLGTIRLTEQADDDDCSFDPYRHQLPHIHPTRRLAHLRARAYAGSREGRDADR</sequence>
<protein>
    <submittedName>
        <fullName evidence="1">Uncharacterized protein</fullName>
    </submittedName>
</protein>
<dbReference type="OrthoDB" id="3368165at2"/>
<evidence type="ECO:0000313" key="1">
    <source>
        <dbReference type="EMBL" id="MBC2866226.1"/>
    </source>
</evidence>
<comment type="caution">
    <text evidence="1">The sequence shown here is derived from an EMBL/GenBank/DDBJ whole genome shotgun (WGS) entry which is preliminary data.</text>
</comment>
<organism evidence="1 2">
    <name type="scientific">Streptomyces mexicanus</name>
    <dbReference type="NCBI Taxonomy" id="178566"/>
    <lineage>
        <taxon>Bacteria</taxon>
        <taxon>Bacillati</taxon>
        <taxon>Actinomycetota</taxon>
        <taxon>Actinomycetes</taxon>
        <taxon>Kitasatosporales</taxon>
        <taxon>Streptomycetaceae</taxon>
        <taxon>Streptomyces</taxon>
    </lineage>
</organism>
<gene>
    <name evidence="1" type="ORF">H1R13_14885</name>
</gene>
<reference evidence="1 2" key="1">
    <citation type="submission" date="2020-08" db="EMBL/GenBank/DDBJ databases">
        <title>Whole-Genome Sequence of French Clinical Streptomyces mexicanus Strain Q0842.</title>
        <authorList>
            <person name="Boxberger M."/>
            <person name="La Scola B."/>
        </authorList>
    </citation>
    <scope>NUCLEOTIDE SEQUENCE [LARGE SCALE GENOMIC DNA]</scope>
    <source>
        <strain evidence="1 2">Marseille-Q0842</strain>
    </source>
</reference>
<accession>A0A7X1I0H2</accession>
<dbReference type="AlphaFoldDB" id="A0A7X1I0H2"/>
<keyword evidence="2" id="KW-1185">Reference proteome</keyword>
<name>A0A7X1I0H2_9ACTN</name>